<dbReference type="PANTHER" id="PTHR12220:SF13">
    <property type="entry name" value="LARGE RIBOSOMAL SUBUNIT PROTEIN UL16M"/>
    <property type="match status" value="1"/>
</dbReference>
<dbReference type="HAMAP" id="MF_01342">
    <property type="entry name" value="Ribosomal_uL16"/>
    <property type="match status" value="1"/>
</dbReference>
<comment type="function">
    <text evidence="6 8">Binds 23S rRNA and is also seen to make contacts with the A and possibly P site tRNAs.</text>
</comment>
<dbReference type="GO" id="GO:0006412">
    <property type="term" value="P:translation"/>
    <property type="evidence" value="ECO:0007669"/>
    <property type="project" value="UniProtKB-UniRule"/>
</dbReference>
<dbReference type="NCBIfam" id="TIGR01164">
    <property type="entry name" value="rplP_bact"/>
    <property type="match status" value="1"/>
</dbReference>
<comment type="subunit">
    <text evidence="6 8">Part of the 50S ribosomal subunit.</text>
</comment>
<name>A0A1F6BL76_9BACT</name>
<dbReference type="FunFam" id="3.90.1170.10:FF:000001">
    <property type="entry name" value="50S ribosomal protein L16"/>
    <property type="match status" value="1"/>
</dbReference>
<evidence type="ECO:0000313" key="9">
    <source>
        <dbReference type="EMBL" id="OGG37660.1"/>
    </source>
</evidence>
<keyword evidence="4 6" id="KW-0687">Ribonucleoprotein</keyword>
<evidence type="ECO:0000313" key="10">
    <source>
        <dbReference type="Proteomes" id="UP000176273"/>
    </source>
</evidence>
<evidence type="ECO:0000256" key="3">
    <source>
        <dbReference type="ARBA" id="ARBA00022980"/>
    </source>
</evidence>
<dbReference type="STRING" id="1798468.A2110_00800"/>
<reference evidence="9 10" key="1">
    <citation type="journal article" date="2016" name="Nat. Commun.">
        <title>Thousands of microbial genomes shed light on interconnected biogeochemical processes in an aquifer system.</title>
        <authorList>
            <person name="Anantharaman K."/>
            <person name="Brown C.T."/>
            <person name="Hug L.A."/>
            <person name="Sharon I."/>
            <person name="Castelle C.J."/>
            <person name="Probst A.J."/>
            <person name="Thomas B.C."/>
            <person name="Singh A."/>
            <person name="Wilkins M.J."/>
            <person name="Karaoz U."/>
            <person name="Brodie E.L."/>
            <person name="Williams K.H."/>
            <person name="Hubbard S.S."/>
            <person name="Banfield J.F."/>
        </authorList>
    </citation>
    <scope>NUCLEOTIDE SEQUENCE [LARGE SCALE GENOMIC DNA]</scope>
</reference>
<dbReference type="GO" id="GO:0003735">
    <property type="term" value="F:structural constituent of ribosome"/>
    <property type="evidence" value="ECO:0007669"/>
    <property type="project" value="InterPro"/>
</dbReference>
<evidence type="ECO:0000256" key="6">
    <source>
        <dbReference type="HAMAP-Rule" id="MF_01342"/>
    </source>
</evidence>
<dbReference type="AlphaFoldDB" id="A0A1F6BL76"/>
<keyword evidence="3 6" id="KW-0689">Ribosomal protein</keyword>
<dbReference type="InterPro" id="IPR020798">
    <property type="entry name" value="Ribosomal_uL16_CS"/>
</dbReference>
<keyword evidence="6 8" id="KW-0699">rRNA-binding</keyword>
<dbReference type="Proteomes" id="UP000176273">
    <property type="component" value="Unassembled WGS sequence"/>
</dbReference>
<dbReference type="EMBL" id="MFKH01000006">
    <property type="protein sequence ID" value="OGG37660.1"/>
    <property type="molecule type" value="Genomic_DNA"/>
</dbReference>
<dbReference type="GO" id="GO:0019843">
    <property type="term" value="F:rRNA binding"/>
    <property type="evidence" value="ECO:0007669"/>
    <property type="project" value="UniProtKB-UniRule"/>
</dbReference>
<sequence length="140" mass="15795">MSALQPKKQKYRLQQKGRSLKRMKETRGTWLAFGDYGLQALTPAWITGAQLEAARRAMTHFLKREGKVWIRIFPDKPVTKFPAEVKMGKGKGGLSHYVVPIRPGRILFEVAGVAEGQARESLRRAMHKLPVKGKIVVSSR</sequence>
<evidence type="ECO:0000256" key="4">
    <source>
        <dbReference type="ARBA" id="ARBA00023274"/>
    </source>
</evidence>
<dbReference type="Pfam" id="PF00252">
    <property type="entry name" value="Ribosomal_L16"/>
    <property type="match status" value="1"/>
</dbReference>
<dbReference type="Gene3D" id="3.90.1170.10">
    <property type="entry name" value="Ribosomal protein L10e/L16"/>
    <property type="match status" value="1"/>
</dbReference>
<comment type="caution">
    <text evidence="9">The sequence shown here is derived from an EMBL/GenBank/DDBJ whole genome shotgun (WGS) entry which is preliminary data.</text>
</comment>
<dbReference type="InterPro" id="IPR000114">
    <property type="entry name" value="Ribosomal_uL16_bact-type"/>
</dbReference>
<comment type="similarity">
    <text evidence="1 6 7">Belongs to the universal ribosomal protein uL16 family.</text>
</comment>
<organism evidence="9 10">
    <name type="scientific">Candidatus Jorgensenbacteria bacterium GWA1_54_12</name>
    <dbReference type="NCBI Taxonomy" id="1798468"/>
    <lineage>
        <taxon>Bacteria</taxon>
        <taxon>Candidatus Joergenseniibacteriota</taxon>
    </lineage>
</organism>
<proteinExistence type="inferred from homology"/>
<dbReference type="PANTHER" id="PTHR12220">
    <property type="entry name" value="50S/60S RIBOSOMAL PROTEIN L16"/>
    <property type="match status" value="1"/>
</dbReference>
<dbReference type="SUPFAM" id="SSF54686">
    <property type="entry name" value="Ribosomal protein L16p/L10e"/>
    <property type="match status" value="1"/>
</dbReference>
<evidence type="ECO:0000256" key="8">
    <source>
        <dbReference type="RuleBase" id="RU004414"/>
    </source>
</evidence>
<dbReference type="GO" id="GO:0022625">
    <property type="term" value="C:cytosolic large ribosomal subunit"/>
    <property type="evidence" value="ECO:0007669"/>
    <property type="project" value="TreeGrafter"/>
</dbReference>
<dbReference type="CDD" id="cd01433">
    <property type="entry name" value="Ribosomal_L16_L10e"/>
    <property type="match status" value="1"/>
</dbReference>
<accession>A0A1F6BL76</accession>
<dbReference type="PRINTS" id="PR00060">
    <property type="entry name" value="RIBOSOMALL16"/>
</dbReference>
<dbReference type="InterPro" id="IPR047873">
    <property type="entry name" value="Ribosomal_uL16"/>
</dbReference>
<protein>
    <recommendedName>
        <fullName evidence="5 6">Large ribosomal subunit protein uL16</fullName>
    </recommendedName>
</protein>
<evidence type="ECO:0000256" key="1">
    <source>
        <dbReference type="ARBA" id="ARBA00008931"/>
    </source>
</evidence>
<keyword evidence="2 6" id="KW-0820">tRNA-binding</keyword>
<evidence type="ECO:0000256" key="5">
    <source>
        <dbReference type="ARBA" id="ARBA00035198"/>
    </source>
</evidence>
<dbReference type="GO" id="GO:0000049">
    <property type="term" value="F:tRNA binding"/>
    <property type="evidence" value="ECO:0007669"/>
    <property type="project" value="UniProtKB-KW"/>
</dbReference>
<evidence type="ECO:0000256" key="7">
    <source>
        <dbReference type="RuleBase" id="RU004413"/>
    </source>
</evidence>
<keyword evidence="6 8" id="KW-0694">RNA-binding</keyword>
<gene>
    <name evidence="6" type="primary">rplP</name>
    <name evidence="9" type="ORF">A2110_00800</name>
</gene>
<dbReference type="InterPro" id="IPR016180">
    <property type="entry name" value="Ribosomal_uL16_dom"/>
</dbReference>
<evidence type="ECO:0000256" key="2">
    <source>
        <dbReference type="ARBA" id="ARBA00022555"/>
    </source>
</evidence>
<dbReference type="PROSITE" id="PS00586">
    <property type="entry name" value="RIBOSOMAL_L16_1"/>
    <property type="match status" value="1"/>
</dbReference>
<dbReference type="InterPro" id="IPR036920">
    <property type="entry name" value="Ribosomal_uL16_sf"/>
</dbReference>